<evidence type="ECO:0000313" key="3">
    <source>
        <dbReference type="Proteomes" id="UP000008063"/>
    </source>
</evidence>
<name>F8QHJ2_SERL3</name>
<protein>
    <submittedName>
        <fullName evidence="2">Uncharacterized protein</fullName>
    </submittedName>
</protein>
<accession>F8QHJ2</accession>
<reference evidence="3" key="1">
    <citation type="journal article" date="2011" name="Science">
        <title>The plant cell wall-decomposing machinery underlies the functional diversity of forest fungi.</title>
        <authorList>
            <person name="Eastwood D.C."/>
            <person name="Floudas D."/>
            <person name="Binder M."/>
            <person name="Majcherczyk A."/>
            <person name="Schneider P."/>
            <person name="Aerts A."/>
            <person name="Asiegbu F.O."/>
            <person name="Baker S.E."/>
            <person name="Barry K."/>
            <person name="Bendiksby M."/>
            <person name="Blumentritt M."/>
            <person name="Coutinho P.M."/>
            <person name="Cullen D."/>
            <person name="de Vries R.P."/>
            <person name="Gathman A."/>
            <person name="Goodell B."/>
            <person name="Henrissat B."/>
            <person name="Ihrmark K."/>
            <person name="Kauserud H."/>
            <person name="Kohler A."/>
            <person name="LaButti K."/>
            <person name="Lapidus A."/>
            <person name="Lavin J.L."/>
            <person name="Lee Y.-H."/>
            <person name="Lindquist E."/>
            <person name="Lilly W."/>
            <person name="Lucas S."/>
            <person name="Morin E."/>
            <person name="Murat C."/>
            <person name="Oguiza J.A."/>
            <person name="Park J."/>
            <person name="Pisabarro A.G."/>
            <person name="Riley R."/>
            <person name="Rosling A."/>
            <person name="Salamov A."/>
            <person name="Schmidt O."/>
            <person name="Schmutz J."/>
            <person name="Skrede I."/>
            <person name="Stenlid J."/>
            <person name="Wiebenga A."/>
            <person name="Xie X."/>
            <person name="Kuees U."/>
            <person name="Hibbett D.S."/>
            <person name="Hoffmeister D."/>
            <person name="Hoegberg N."/>
            <person name="Martin F."/>
            <person name="Grigoriev I.V."/>
            <person name="Watkinson S.C."/>
        </authorList>
    </citation>
    <scope>NUCLEOTIDE SEQUENCE [LARGE SCALE GENOMIC DNA]</scope>
    <source>
        <strain evidence="3">strain S7.3</strain>
    </source>
</reference>
<evidence type="ECO:0000256" key="1">
    <source>
        <dbReference type="SAM" id="MobiDB-lite"/>
    </source>
</evidence>
<dbReference type="HOGENOM" id="CLU_002498_6_2_1"/>
<gene>
    <name evidence="2" type="ORF">SERLA73DRAFT_79779</name>
</gene>
<feature type="region of interest" description="Disordered" evidence="1">
    <location>
        <begin position="92"/>
        <end position="153"/>
    </location>
</feature>
<dbReference type="AlphaFoldDB" id="F8QHJ2"/>
<feature type="compositionally biased region" description="Polar residues" evidence="1">
    <location>
        <begin position="92"/>
        <end position="103"/>
    </location>
</feature>
<proteinExistence type="predicted"/>
<dbReference type="EMBL" id="GL945510">
    <property type="protein sequence ID" value="EGN92232.1"/>
    <property type="molecule type" value="Genomic_DNA"/>
</dbReference>
<feature type="compositionally biased region" description="Acidic residues" evidence="1">
    <location>
        <begin position="110"/>
        <end position="120"/>
    </location>
</feature>
<evidence type="ECO:0000313" key="2">
    <source>
        <dbReference type="EMBL" id="EGN92232.1"/>
    </source>
</evidence>
<keyword evidence="3" id="KW-1185">Reference proteome</keyword>
<feature type="compositionally biased region" description="Polar residues" evidence="1">
    <location>
        <begin position="121"/>
        <end position="138"/>
    </location>
</feature>
<dbReference type="InParanoid" id="F8QHJ2"/>
<dbReference type="Proteomes" id="UP000008063">
    <property type="component" value="Unassembled WGS sequence"/>
</dbReference>
<dbReference type="STRING" id="936435.F8QHJ2"/>
<organism evidence="3">
    <name type="scientific">Serpula lacrymans var. lacrymans (strain S7.3)</name>
    <name type="common">Dry rot fungus</name>
    <dbReference type="NCBI Taxonomy" id="936435"/>
    <lineage>
        <taxon>Eukaryota</taxon>
        <taxon>Fungi</taxon>
        <taxon>Dikarya</taxon>
        <taxon>Basidiomycota</taxon>
        <taxon>Agaricomycotina</taxon>
        <taxon>Agaricomycetes</taxon>
        <taxon>Agaricomycetidae</taxon>
        <taxon>Boletales</taxon>
        <taxon>Coniophorineae</taxon>
        <taxon>Serpulaceae</taxon>
        <taxon>Serpula</taxon>
    </lineage>
</organism>
<sequence length="153" mass="17214">MAEDDAYGFVNPADVLQSCHLAPAFYERKLHPNGIGMSNFAQDAQDWKNHYVNWLAPATFNAKETYQYFSYRLGVFVTNDFMEYLPSSNAAQTSETVNYQSGQLDKDNGEDSDVSIEEDVNSQLTFQNSEGKGFSYNQDSDEDSDTDKLSPIS</sequence>